<protein>
    <submittedName>
        <fullName evidence="2">Uncharacterized protein</fullName>
    </submittedName>
</protein>
<feature type="region of interest" description="Disordered" evidence="1">
    <location>
        <begin position="24"/>
        <end position="43"/>
    </location>
</feature>
<dbReference type="AlphaFoldDB" id="A0A9Q1JE27"/>
<evidence type="ECO:0000256" key="1">
    <source>
        <dbReference type="SAM" id="MobiDB-lite"/>
    </source>
</evidence>
<evidence type="ECO:0000313" key="2">
    <source>
        <dbReference type="EMBL" id="KAJ8419237.1"/>
    </source>
</evidence>
<accession>A0A9Q1JE27</accession>
<dbReference type="Proteomes" id="UP001153076">
    <property type="component" value="Unassembled WGS sequence"/>
</dbReference>
<sequence>MNGSPPNASIVGCLAMLKDHVERNLESGKNRGKSSISNLKSKKMRLQPRRSLLQQTRIQCLELMISHQWMFPPRAQSPPLPQLDNSYQALVNEGPATLTAIEVRIRSILKTKGDRGSRQITFAIFTAGIYHIWVARNTALFKHQIVPATTSIRNIQEQILHQVLFSHSSTQKYSS</sequence>
<name>A0A9Q1JE27_9CARY</name>
<keyword evidence="3" id="KW-1185">Reference proteome</keyword>
<organism evidence="2 3">
    <name type="scientific">Carnegiea gigantea</name>
    <dbReference type="NCBI Taxonomy" id="171969"/>
    <lineage>
        <taxon>Eukaryota</taxon>
        <taxon>Viridiplantae</taxon>
        <taxon>Streptophyta</taxon>
        <taxon>Embryophyta</taxon>
        <taxon>Tracheophyta</taxon>
        <taxon>Spermatophyta</taxon>
        <taxon>Magnoliopsida</taxon>
        <taxon>eudicotyledons</taxon>
        <taxon>Gunneridae</taxon>
        <taxon>Pentapetalae</taxon>
        <taxon>Caryophyllales</taxon>
        <taxon>Cactineae</taxon>
        <taxon>Cactaceae</taxon>
        <taxon>Cactoideae</taxon>
        <taxon>Echinocereeae</taxon>
        <taxon>Carnegiea</taxon>
    </lineage>
</organism>
<comment type="caution">
    <text evidence="2">The sequence shown here is derived from an EMBL/GenBank/DDBJ whole genome shotgun (WGS) entry which is preliminary data.</text>
</comment>
<dbReference type="EMBL" id="JAKOGI010005863">
    <property type="protein sequence ID" value="KAJ8419237.1"/>
    <property type="molecule type" value="Genomic_DNA"/>
</dbReference>
<evidence type="ECO:0000313" key="3">
    <source>
        <dbReference type="Proteomes" id="UP001153076"/>
    </source>
</evidence>
<reference evidence="2" key="1">
    <citation type="submission" date="2022-04" db="EMBL/GenBank/DDBJ databases">
        <title>Carnegiea gigantea Genome sequencing and assembly v2.</title>
        <authorList>
            <person name="Copetti D."/>
            <person name="Sanderson M.J."/>
            <person name="Burquez A."/>
            <person name="Wojciechowski M.F."/>
        </authorList>
    </citation>
    <scope>NUCLEOTIDE SEQUENCE</scope>
    <source>
        <strain evidence="2">SGP5-SGP5p</strain>
        <tissue evidence="2">Aerial part</tissue>
    </source>
</reference>
<gene>
    <name evidence="2" type="ORF">Cgig2_028766</name>
</gene>
<proteinExistence type="predicted"/>